<dbReference type="CDD" id="cd21693">
    <property type="entry name" value="GINS_B_Psf3"/>
    <property type="match status" value="1"/>
</dbReference>
<feature type="compositionally biased region" description="Low complexity" evidence="1">
    <location>
        <begin position="183"/>
        <end position="198"/>
    </location>
</feature>
<sequence>MTQSKKDYFDIDDILAEEEKIPCTFQHDAYHLGLLDTGSVDLDLKRFSTIHLAFWLSYPLAKRLLVSLDYPMAYQDEFKNKLIADPKVISMRKFQYYDIFGIKLANLFDNPKISTLLFKTFRDRFLDIYNQSLHLRNADISKSLQKYTVVERFVFLNGYNSSIAYDDWKNRRGEKLKQEGDNDTNNNNNNNRSTFSNNNKDKLKRKRFTDMGNDD</sequence>
<dbReference type="OrthoDB" id="10251744at2759"/>
<comment type="caution">
    <text evidence="3">The sequence shown here is derived from an EMBL/GenBank/DDBJ whole genome shotgun (WGS) entry which is preliminary data.</text>
</comment>
<dbReference type="SUPFAM" id="SSF158573">
    <property type="entry name" value="GINS helical bundle-like"/>
    <property type="match status" value="1"/>
</dbReference>
<dbReference type="AlphaFoldDB" id="A0A151Z509"/>
<dbReference type="PANTHER" id="PTHR22768:SF0">
    <property type="entry name" value="DNA REPLICATION COMPLEX GINS PROTEIN PSF3"/>
    <property type="match status" value="1"/>
</dbReference>
<dbReference type="STRING" id="361077.A0A151Z509"/>
<dbReference type="PANTHER" id="PTHR22768">
    <property type="entry name" value="DNA REPLICATION COMPLEX GINS PROTEIN PSF3"/>
    <property type="match status" value="1"/>
</dbReference>
<dbReference type="EMBL" id="LODT01000047">
    <property type="protein sequence ID" value="KYQ88884.1"/>
    <property type="molecule type" value="Genomic_DNA"/>
</dbReference>
<evidence type="ECO:0000256" key="1">
    <source>
        <dbReference type="SAM" id="MobiDB-lite"/>
    </source>
</evidence>
<dbReference type="GO" id="GO:1902975">
    <property type="term" value="P:mitotic DNA replication initiation"/>
    <property type="evidence" value="ECO:0007669"/>
    <property type="project" value="TreeGrafter"/>
</dbReference>
<dbReference type="Pfam" id="PF22466">
    <property type="entry name" value="PSF3_N"/>
    <property type="match status" value="1"/>
</dbReference>
<gene>
    <name evidence="3" type="ORF">DLAC_10693</name>
</gene>
<accession>A0A151Z509</accession>
<proteinExistence type="predicted"/>
<dbReference type="InterPro" id="IPR036224">
    <property type="entry name" value="GINS_bundle-like_dom_sf"/>
</dbReference>
<feature type="region of interest" description="Disordered" evidence="1">
    <location>
        <begin position="176"/>
        <end position="215"/>
    </location>
</feature>
<name>A0A151Z509_TIELA</name>
<keyword evidence="4" id="KW-1185">Reference proteome</keyword>
<evidence type="ECO:0000259" key="2">
    <source>
        <dbReference type="Pfam" id="PF22466"/>
    </source>
</evidence>
<dbReference type="InterPro" id="IPR055221">
    <property type="entry name" value="PSF3_N"/>
</dbReference>
<dbReference type="InParanoid" id="A0A151Z509"/>
<dbReference type="FunCoup" id="A0A151Z509">
    <property type="interactions" value="261"/>
</dbReference>
<evidence type="ECO:0000313" key="4">
    <source>
        <dbReference type="Proteomes" id="UP000076078"/>
    </source>
</evidence>
<dbReference type="Proteomes" id="UP000076078">
    <property type="component" value="Unassembled WGS sequence"/>
</dbReference>
<dbReference type="SUPFAM" id="SSF160059">
    <property type="entry name" value="PriA/YqbF domain"/>
    <property type="match status" value="1"/>
</dbReference>
<dbReference type="InterPro" id="IPR010492">
    <property type="entry name" value="GINS_Psf3"/>
</dbReference>
<feature type="domain" description="DNA replication complex GINS protein PSF3 N-terminal" evidence="2">
    <location>
        <begin position="9"/>
        <end position="61"/>
    </location>
</feature>
<dbReference type="GO" id="GO:0000811">
    <property type="term" value="C:GINS complex"/>
    <property type="evidence" value="ECO:0007669"/>
    <property type="project" value="TreeGrafter"/>
</dbReference>
<organism evidence="3 4">
    <name type="scientific">Tieghemostelium lacteum</name>
    <name type="common">Slime mold</name>
    <name type="synonym">Dictyostelium lacteum</name>
    <dbReference type="NCBI Taxonomy" id="361077"/>
    <lineage>
        <taxon>Eukaryota</taxon>
        <taxon>Amoebozoa</taxon>
        <taxon>Evosea</taxon>
        <taxon>Eumycetozoa</taxon>
        <taxon>Dictyostelia</taxon>
        <taxon>Dictyosteliales</taxon>
        <taxon>Raperosteliaceae</taxon>
        <taxon>Tieghemostelium</taxon>
    </lineage>
</organism>
<reference evidence="3 4" key="1">
    <citation type="submission" date="2015-12" db="EMBL/GenBank/DDBJ databases">
        <title>Dictyostelia acquired genes for synthesis and detection of signals that induce cell-type specialization by lateral gene transfer from prokaryotes.</title>
        <authorList>
            <person name="Gloeckner G."/>
            <person name="Schaap P."/>
        </authorList>
    </citation>
    <scope>NUCLEOTIDE SEQUENCE [LARGE SCALE GENOMIC DNA]</scope>
    <source>
        <strain evidence="3 4">TK</strain>
    </source>
</reference>
<dbReference type="CDD" id="cd11713">
    <property type="entry name" value="GINS_A_psf3"/>
    <property type="match status" value="1"/>
</dbReference>
<dbReference type="OMA" id="IYKEGWR"/>
<evidence type="ECO:0000313" key="3">
    <source>
        <dbReference type="EMBL" id="KYQ88884.1"/>
    </source>
</evidence>
<dbReference type="Gene3D" id="1.20.58.2050">
    <property type="match status" value="1"/>
</dbReference>
<protein>
    <submittedName>
        <fullName evidence="3">GINS complex subunit 3</fullName>
    </submittedName>
</protein>
<dbReference type="InterPro" id="IPR038437">
    <property type="entry name" value="GINS_Psf3_sf"/>
</dbReference>